<dbReference type="Pfam" id="PF00076">
    <property type="entry name" value="RRM_1"/>
    <property type="match status" value="1"/>
</dbReference>
<gene>
    <name evidence="9" type="ORF">B0T16DRAFT_318612</name>
</gene>
<feature type="region of interest" description="Disordered" evidence="7">
    <location>
        <begin position="88"/>
        <end position="198"/>
    </location>
</feature>
<dbReference type="InterPro" id="IPR012677">
    <property type="entry name" value="Nucleotide-bd_a/b_plait_sf"/>
</dbReference>
<dbReference type="AlphaFoldDB" id="A0AA40CZE1"/>
<dbReference type="GO" id="GO:0005654">
    <property type="term" value="C:nucleoplasm"/>
    <property type="evidence" value="ECO:0007669"/>
    <property type="project" value="TreeGrafter"/>
</dbReference>
<keyword evidence="10" id="KW-1185">Reference proteome</keyword>
<name>A0AA40CZE1_9PEZI</name>
<keyword evidence="3 6" id="KW-0694">RNA-binding</keyword>
<dbReference type="EMBL" id="JAULSV010000001">
    <property type="protein sequence ID" value="KAK0654848.1"/>
    <property type="molecule type" value="Genomic_DNA"/>
</dbReference>
<dbReference type="Gene3D" id="3.30.70.330">
    <property type="match status" value="1"/>
</dbReference>
<dbReference type="GO" id="GO:0003723">
    <property type="term" value="F:RNA binding"/>
    <property type="evidence" value="ECO:0007669"/>
    <property type="project" value="UniProtKB-UniRule"/>
</dbReference>
<protein>
    <recommendedName>
        <fullName evidence="8">RRM domain-containing protein</fullName>
    </recommendedName>
</protein>
<sequence length="198" mass="21794">MELTGPQIVVERLTKNVNEDHLREIFGQYGEIDDLDLPVNRGTGVNRGTAYILFINEADAEAAIANMHEAQLDGATINVSIVLPRKKLSPAPPAARRGPPGPPAPRAGPPPTYRGFGAPRGPPSTGANRFGPQSDTYRPRSATRSRSRSPVPAAGGSRRYRSRSRSYSSRSRSPSRGSYDSYDRRSRSPGRRRDWDRR</sequence>
<dbReference type="CDD" id="cd12365">
    <property type="entry name" value="RRM_RNPS1"/>
    <property type="match status" value="1"/>
</dbReference>
<dbReference type="GO" id="GO:0061574">
    <property type="term" value="C:ASAP complex"/>
    <property type="evidence" value="ECO:0007669"/>
    <property type="project" value="TreeGrafter"/>
</dbReference>
<dbReference type="InterPro" id="IPR000504">
    <property type="entry name" value="RRM_dom"/>
</dbReference>
<evidence type="ECO:0000256" key="5">
    <source>
        <dbReference type="ARBA" id="ARBA00023242"/>
    </source>
</evidence>
<feature type="compositionally biased region" description="Low complexity" evidence="7">
    <location>
        <begin position="148"/>
        <end position="157"/>
    </location>
</feature>
<dbReference type="GO" id="GO:0005737">
    <property type="term" value="C:cytoplasm"/>
    <property type="evidence" value="ECO:0007669"/>
    <property type="project" value="TreeGrafter"/>
</dbReference>
<evidence type="ECO:0000256" key="3">
    <source>
        <dbReference type="ARBA" id="ARBA00022884"/>
    </source>
</evidence>
<dbReference type="InterPro" id="IPR034201">
    <property type="entry name" value="RNPS1_RRM"/>
</dbReference>
<evidence type="ECO:0000259" key="8">
    <source>
        <dbReference type="PROSITE" id="PS50102"/>
    </source>
</evidence>
<dbReference type="Proteomes" id="UP001174936">
    <property type="component" value="Unassembled WGS sequence"/>
</dbReference>
<feature type="domain" description="RRM" evidence="8">
    <location>
        <begin position="6"/>
        <end position="84"/>
    </location>
</feature>
<evidence type="ECO:0000313" key="10">
    <source>
        <dbReference type="Proteomes" id="UP001174936"/>
    </source>
</evidence>
<reference evidence="9" key="1">
    <citation type="submission" date="2023-06" db="EMBL/GenBank/DDBJ databases">
        <title>Genome-scale phylogeny and comparative genomics of the fungal order Sordariales.</title>
        <authorList>
            <consortium name="Lawrence Berkeley National Laboratory"/>
            <person name="Hensen N."/>
            <person name="Bonometti L."/>
            <person name="Westerberg I."/>
            <person name="Brannstrom I.O."/>
            <person name="Guillou S."/>
            <person name="Cros-Aarteil S."/>
            <person name="Calhoun S."/>
            <person name="Haridas S."/>
            <person name="Kuo A."/>
            <person name="Mondo S."/>
            <person name="Pangilinan J."/>
            <person name="Riley R."/>
            <person name="Labutti K."/>
            <person name="Andreopoulos B."/>
            <person name="Lipzen A."/>
            <person name="Chen C."/>
            <person name="Yanf M."/>
            <person name="Daum C."/>
            <person name="Ng V."/>
            <person name="Clum A."/>
            <person name="Steindorff A."/>
            <person name="Ohm R."/>
            <person name="Martin F."/>
            <person name="Silar P."/>
            <person name="Natvig D."/>
            <person name="Lalanne C."/>
            <person name="Gautier V."/>
            <person name="Ament-Velasquez S.L."/>
            <person name="Kruys A."/>
            <person name="Hutchinson M.I."/>
            <person name="Powell A.J."/>
            <person name="Barry K."/>
            <person name="Miller A.N."/>
            <person name="Grigoriev I.V."/>
            <person name="Debuchy R."/>
            <person name="Gladieux P."/>
            <person name="Thoren M.H."/>
            <person name="Johannesson H."/>
        </authorList>
    </citation>
    <scope>NUCLEOTIDE SEQUENCE</scope>
    <source>
        <strain evidence="9">SMH2532-1</strain>
    </source>
</reference>
<accession>A0AA40CZE1</accession>
<dbReference type="PROSITE" id="PS50102">
    <property type="entry name" value="RRM"/>
    <property type="match status" value="1"/>
</dbReference>
<dbReference type="SMART" id="SM00360">
    <property type="entry name" value="RRM"/>
    <property type="match status" value="1"/>
</dbReference>
<evidence type="ECO:0000256" key="7">
    <source>
        <dbReference type="SAM" id="MobiDB-lite"/>
    </source>
</evidence>
<comment type="caution">
    <text evidence="9">The sequence shown here is derived from an EMBL/GenBank/DDBJ whole genome shotgun (WGS) entry which is preliminary data.</text>
</comment>
<dbReference type="PANTHER" id="PTHR15481:SF0">
    <property type="entry name" value="LD23870P-RELATED"/>
    <property type="match status" value="1"/>
</dbReference>
<evidence type="ECO:0000313" key="9">
    <source>
        <dbReference type="EMBL" id="KAK0654848.1"/>
    </source>
</evidence>
<feature type="compositionally biased region" description="Basic and acidic residues" evidence="7">
    <location>
        <begin position="181"/>
        <end position="198"/>
    </location>
</feature>
<dbReference type="PANTHER" id="PTHR15481">
    <property type="entry name" value="RIBONUCLEIC ACID BINDING PROTEIN S1"/>
    <property type="match status" value="1"/>
</dbReference>
<feature type="compositionally biased region" description="Pro residues" evidence="7">
    <location>
        <begin position="99"/>
        <end position="112"/>
    </location>
</feature>
<dbReference type="SUPFAM" id="SSF54928">
    <property type="entry name" value="RNA-binding domain, RBD"/>
    <property type="match status" value="1"/>
</dbReference>
<comment type="subcellular location">
    <subcellularLocation>
        <location evidence="1">Nucleus</location>
    </subcellularLocation>
</comment>
<evidence type="ECO:0000256" key="4">
    <source>
        <dbReference type="ARBA" id="ARBA00023187"/>
    </source>
</evidence>
<evidence type="ECO:0000256" key="6">
    <source>
        <dbReference type="PROSITE-ProRule" id="PRU00176"/>
    </source>
</evidence>
<organism evidence="9 10">
    <name type="scientific">Cercophora newfieldiana</name>
    <dbReference type="NCBI Taxonomy" id="92897"/>
    <lineage>
        <taxon>Eukaryota</taxon>
        <taxon>Fungi</taxon>
        <taxon>Dikarya</taxon>
        <taxon>Ascomycota</taxon>
        <taxon>Pezizomycotina</taxon>
        <taxon>Sordariomycetes</taxon>
        <taxon>Sordariomycetidae</taxon>
        <taxon>Sordariales</taxon>
        <taxon>Lasiosphaeriaceae</taxon>
        <taxon>Cercophora</taxon>
    </lineage>
</organism>
<keyword evidence="2" id="KW-0507">mRNA processing</keyword>
<keyword evidence="4" id="KW-0508">mRNA splicing</keyword>
<feature type="compositionally biased region" description="Polar residues" evidence="7">
    <location>
        <begin position="125"/>
        <end position="136"/>
    </location>
</feature>
<evidence type="ECO:0000256" key="2">
    <source>
        <dbReference type="ARBA" id="ARBA00022664"/>
    </source>
</evidence>
<keyword evidence="5" id="KW-0539">Nucleus</keyword>
<proteinExistence type="predicted"/>
<evidence type="ECO:0000256" key="1">
    <source>
        <dbReference type="ARBA" id="ARBA00004123"/>
    </source>
</evidence>
<feature type="compositionally biased region" description="Low complexity" evidence="7">
    <location>
        <begin position="165"/>
        <end position="180"/>
    </location>
</feature>
<dbReference type="InterPro" id="IPR035979">
    <property type="entry name" value="RBD_domain_sf"/>
</dbReference>
<dbReference type="GO" id="GO:0000398">
    <property type="term" value="P:mRNA splicing, via spliceosome"/>
    <property type="evidence" value="ECO:0007669"/>
    <property type="project" value="TreeGrafter"/>
</dbReference>